<keyword evidence="2" id="KW-1185">Reference proteome</keyword>
<name>A0ACD4VMN2_9CAUL</name>
<evidence type="ECO:0000313" key="2">
    <source>
        <dbReference type="Proteomes" id="UP001302493"/>
    </source>
</evidence>
<proteinExistence type="predicted"/>
<protein>
    <submittedName>
        <fullName evidence="1">SIR2 family protein</fullName>
    </submittedName>
</protein>
<gene>
    <name evidence="1" type="ORF">PZA08_14635</name>
</gene>
<dbReference type="EMBL" id="CP119180">
    <property type="protein sequence ID" value="WOB78519.1"/>
    <property type="molecule type" value="Genomic_DNA"/>
</dbReference>
<organism evidence="1 2">
    <name type="scientific">Brevundimonas nasdae</name>
    <dbReference type="NCBI Taxonomy" id="172043"/>
    <lineage>
        <taxon>Bacteria</taxon>
        <taxon>Pseudomonadati</taxon>
        <taxon>Pseudomonadota</taxon>
        <taxon>Alphaproteobacteria</taxon>
        <taxon>Caulobacterales</taxon>
        <taxon>Caulobacteraceae</taxon>
        <taxon>Brevundimonas</taxon>
    </lineage>
</organism>
<dbReference type="Proteomes" id="UP001302493">
    <property type="component" value="Chromosome"/>
</dbReference>
<evidence type="ECO:0000313" key="1">
    <source>
        <dbReference type="EMBL" id="WOB78519.1"/>
    </source>
</evidence>
<accession>A0ACD4VMN2</accession>
<reference evidence="1" key="1">
    <citation type="submission" date="2023-03" db="EMBL/GenBank/DDBJ databases">
        <title>Genome sequence of Brevundimonas nasdae SJTX8.</title>
        <authorList>
            <person name="Liang R."/>
        </authorList>
    </citation>
    <scope>NUCLEOTIDE SEQUENCE</scope>
    <source>
        <strain evidence="1">X8</strain>
    </source>
</reference>
<sequence length="349" mass="38185">MGAKTSTELAQEFAQAVLSVAPVIILGSGASAAHQVPGMGALAAHLTALAPPVGWDAAEQAEWANLVAQLHGGQDLESALQAIRPSPRQTLFVASETRRFLLPYDEAVLRAVLSDRRALPLSRLYNHLFDSTHKNIFVVTPNYDRIAEYAADASDFSVFTGFSHGYLQQRARSPRTRVHVAGQPVRTVCVWKVHGSLDWFQTSTYQAIGLRSGVEPPVDFEPLMVTPGLDKYRLTHIEPFRTIFGCADAALEEARAFFCVGYGFNDQHVQEKLVERCDRESVPMVLITKQLTQTARDFLAGGRCRRFLAVEEGPAGAKAYTPAEPGGFDIDQPVWAFGPFLDFTLGAAP</sequence>